<evidence type="ECO:0000313" key="4">
    <source>
        <dbReference type="EMBL" id="EJT81648.1"/>
    </source>
</evidence>
<evidence type="ECO:0000313" key="5">
    <source>
        <dbReference type="EnsemblFungi" id="EJT81648"/>
    </source>
</evidence>
<dbReference type="VEuPathDB" id="FungiDB:GGTG_01626"/>
<reference evidence="5" key="4">
    <citation type="journal article" date="2015" name="G3 (Bethesda)">
        <title>Genome sequences of three phytopathogenic species of the Magnaporthaceae family of fungi.</title>
        <authorList>
            <person name="Okagaki L.H."/>
            <person name="Nunes C.C."/>
            <person name="Sailsbery J."/>
            <person name="Clay B."/>
            <person name="Brown D."/>
            <person name="John T."/>
            <person name="Oh Y."/>
            <person name="Young N."/>
            <person name="Fitzgerald M."/>
            <person name="Haas B.J."/>
            <person name="Zeng Q."/>
            <person name="Young S."/>
            <person name="Adiconis X."/>
            <person name="Fan L."/>
            <person name="Levin J.Z."/>
            <person name="Mitchell T.K."/>
            <person name="Okubara P.A."/>
            <person name="Farman M.L."/>
            <person name="Kohn L.M."/>
            <person name="Birren B."/>
            <person name="Ma L.-J."/>
            <person name="Dean R.A."/>
        </authorList>
    </citation>
    <scope>NUCLEOTIDE SEQUENCE</scope>
    <source>
        <strain evidence="5">R3-111a-1</strain>
    </source>
</reference>
<dbReference type="EnsemblFungi" id="EJT81648">
    <property type="protein sequence ID" value="EJT81648"/>
    <property type="gene ID" value="GGTG_01626"/>
</dbReference>
<keyword evidence="3" id="KW-0812">Transmembrane</keyword>
<proteinExistence type="predicted"/>
<dbReference type="eggNOG" id="ENOG502S1SC">
    <property type="taxonomic scope" value="Eukaryota"/>
</dbReference>
<accession>J3NK44</accession>
<organism evidence="4">
    <name type="scientific">Gaeumannomyces tritici (strain R3-111a-1)</name>
    <name type="common">Wheat and barley take-all root rot fungus</name>
    <name type="synonym">Gaeumannomyces graminis var. tritici</name>
    <dbReference type="NCBI Taxonomy" id="644352"/>
    <lineage>
        <taxon>Eukaryota</taxon>
        <taxon>Fungi</taxon>
        <taxon>Dikarya</taxon>
        <taxon>Ascomycota</taxon>
        <taxon>Pezizomycotina</taxon>
        <taxon>Sordariomycetes</taxon>
        <taxon>Sordariomycetidae</taxon>
        <taxon>Magnaporthales</taxon>
        <taxon>Magnaporthaceae</taxon>
        <taxon>Gaeumannomyces</taxon>
    </lineage>
</organism>
<evidence type="ECO:0000256" key="2">
    <source>
        <dbReference type="SAM" id="MobiDB-lite"/>
    </source>
</evidence>
<feature type="region of interest" description="Disordered" evidence="2">
    <location>
        <begin position="411"/>
        <end position="521"/>
    </location>
</feature>
<dbReference type="OrthoDB" id="5376312at2759"/>
<reference evidence="5" key="5">
    <citation type="submission" date="2018-04" db="UniProtKB">
        <authorList>
            <consortium name="EnsemblFungi"/>
        </authorList>
    </citation>
    <scope>IDENTIFICATION</scope>
    <source>
        <strain evidence="5">R3-111a-1</strain>
    </source>
</reference>
<dbReference type="Proteomes" id="UP000006039">
    <property type="component" value="Unassembled WGS sequence"/>
</dbReference>
<dbReference type="EMBL" id="GL385395">
    <property type="protein sequence ID" value="EJT81648.1"/>
    <property type="molecule type" value="Genomic_DNA"/>
</dbReference>
<keyword evidence="6" id="KW-1185">Reference proteome</keyword>
<feature type="region of interest" description="Disordered" evidence="2">
    <location>
        <begin position="320"/>
        <end position="390"/>
    </location>
</feature>
<feature type="compositionally biased region" description="Polar residues" evidence="2">
    <location>
        <begin position="123"/>
        <end position="146"/>
    </location>
</feature>
<feature type="compositionally biased region" description="Low complexity" evidence="2">
    <location>
        <begin position="475"/>
        <end position="493"/>
    </location>
</feature>
<reference evidence="4" key="2">
    <citation type="submission" date="2010-07" db="EMBL/GenBank/DDBJ databases">
        <authorList>
            <consortium name="The Broad Institute Genome Sequencing Platform"/>
            <consortium name="Broad Institute Genome Sequencing Center for Infectious Disease"/>
            <person name="Ma L.-J."/>
            <person name="Dead R."/>
            <person name="Young S."/>
            <person name="Zeng Q."/>
            <person name="Koehrsen M."/>
            <person name="Alvarado L."/>
            <person name="Berlin A."/>
            <person name="Chapman S.B."/>
            <person name="Chen Z."/>
            <person name="Freedman E."/>
            <person name="Gellesch M."/>
            <person name="Goldberg J."/>
            <person name="Griggs A."/>
            <person name="Gujja S."/>
            <person name="Heilman E.R."/>
            <person name="Heiman D."/>
            <person name="Hepburn T."/>
            <person name="Howarth C."/>
            <person name="Jen D."/>
            <person name="Larson L."/>
            <person name="Mehta T."/>
            <person name="Neiman D."/>
            <person name="Pearson M."/>
            <person name="Roberts A."/>
            <person name="Saif S."/>
            <person name="Shea T."/>
            <person name="Shenoy N."/>
            <person name="Sisk P."/>
            <person name="Stolte C."/>
            <person name="Sykes S."/>
            <person name="Walk T."/>
            <person name="White J."/>
            <person name="Yandava C."/>
            <person name="Haas B."/>
            <person name="Nusbaum C."/>
            <person name="Birren B."/>
        </authorList>
    </citation>
    <scope>NUCLEOTIDE SEQUENCE</scope>
    <source>
        <strain evidence="4">R3-111a-1</strain>
    </source>
</reference>
<name>J3NK44_GAET3</name>
<keyword evidence="1" id="KW-0175">Coiled coil</keyword>
<keyword evidence="3" id="KW-0472">Membrane</keyword>
<dbReference type="AlphaFoldDB" id="J3NK44"/>
<dbReference type="RefSeq" id="XP_009217657.1">
    <property type="nucleotide sequence ID" value="XM_009219393.1"/>
</dbReference>
<evidence type="ECO:0000256" key="3">
    <source>
        <dbReference type="SAM" id="Phobius"/>
    </source>
</evidence>
<keyword evidence="3" id="KW-1133">Transmembrane helix</keyword>
<evidence type="ECO:0000313" key="6">
    <source>
        <dbReference type="Proteomes" id="UP000006039"/>
    </source>
</evidence>
<reference evidence="6" key="1">
    <citation type="submission" date="2010-07" db="EMBL/GenBank/DDBJ databases">
        <title>The genome sequence of Gaeumannomyces graminis var. tritici strain R3-111a-1.</title>
        <authorList>
            <consortium name="The Broad Institute Genome Sequencing Platform"/>
            <person name="Ma L.-J."/>
            <person name="Dead R."/>
            <person name="Young S."/>
            <person name="Zeng Q."/>
            <person name="Koehrsen M."/>
            <person name="Alvarado L."/>
            <person name="Berlin A."/>
            <person name="Chapman S.B."/>
            <person name="Chen Z."/>
            <person name="Freedman E."/>
            <person name="Gellesch M."/>
            <person name="Goldberg J."/>
            <person name="Griggs A."/>
            <person name="Gujja S."/>
            <person name="Heilman E.R."/>
            <person name="Heiman D."/>
            <person name="Hepburn T."/>
            <person name="Howarth C."/>
            <person name="Jen D."/>
            <person name="Larson L."/>
            <person name="Mehta T."/>
            <person name="Neiman D."/>
            <person name="Pearson M."/>
            <person name="Roberts A."/>
            <person name="Saif S."/>
            <person name="Shea T."/>
            <person name="Shenoy N."/>
            <person name="Sisk P."/>
            <person name="Stolte C."/>
            <person name="Sykes S."/>
            <person name="Walk T."/>
            <person name="White J."/>
            <person name="Yandava C."/>
            <person name="Haas B."/>
            <person name="Nusbaum C."/>
            <person name="Birren B."/>
        </authorList>
    </citation>
    <scope>NUCLEOTIDE SEQUENCE [LARGE SCALE GENOMIC DNA]</scope>
    <source>
        <strain evidence="6">R3-111a-1</strain>
    </source>
</reference>
<dbReference type="GeneID" id="20342084"/>
<feature type="compositionally biased region" description="Polar residues" evidence="2">
    <location>
        <begin position="512"/>
        <end position="521"/>
    </location>
</feature>
<dbReference type="HOGENOM" id="CLU_027663_0_0_1"/>
<feature type="compositionally biased region" description="Basic residues" evidence="2">
    <location>
        <begin position="372"/>
        <end position="382"/>
    </location>
</feature>
<evidence type="ECO:0000256" key="1">
    <source>
        <dbReference type="SAM" id="Coils"/>
    </source>
</evidence>
<sequence>MFLRKPDTAPAFAALPFHRPSLQTMSRIHPRKDDPQGKSNVLSSPTAIIIVSVIAGLIFLTLFVIYIRSLRVRHPEPKYIPTPFLKRIWENWTPSSARYMRPAGDGNGRWGAPGAPGARGDQRNGQSSSEATLTTVPMQSSSNATVTIDRHTSVRSVMTLPEYRTKVAEGEQVLGVEGERDGIDVVVELPTAEEEEALRDEEMEGLFQIREARRRQLAEREQRNQRREQARAGNDVVALRAVRDEARAARVNNTEEIEALREMQNQAKQNRQRAVSSVSYAEIGLVRHDGTRARANSNESERMGLLSDTASIAALSIATSTRTRSSLADRRSQATGRPRSSSVLSVETYRSQPGSPGQSPRNSPGLSPGLSRRSRASSRPRRLSAASTIHAGSSPEIIDAAEADLGGGYLSQRAPPGYDEVSLNDDPAGSFHNVSHPGSGHTTPNTPHFDEPPPDYPGPLPERRSSQRAAGQVAPRTRTSLSSSTSPQLPNLNFQTLPQIVIEPSTAMPGDNNEQSQPNRF</sequence>
<feature type="region of interest" description="Disordered" evidence="2">
    <location>
        <begin position="105"/>
        <end position="147"/>
    </location>
</feature>
<feature type="transmembrane region" description="Helical" evidence="3">
    <location>
        <begin position="47"/>
        <end position="67"/>
    </location>
</feature>
<gene>
    <name evidence="5" type="primary">20342084</name>
    <name evidence="4" type="ORF">GGTG_01626</name>
</gene>
<feature type="coiled-coil region" evidence="1">
    <location>
        <begin position="243"/>
        <end position="273"/>
    </location>
</feature>
<feature type="compositionally biased region" description="Polar residues" evidence="2">
    <location>
        <begin position="333"/>
        <end position="362"/>
    </location>
</feature>
<reference evidence="4" key="3">
    <citation type="submission" date="2010-09" db="EMBL/GenBank/DDBJ databases">
        <title>Annotation of Gaeumannomyces graminis var. tritici R3-111a-1.</title>
        <authorList>
            <consortium name="The Broad Institute Genome Sequencing Platform"/>
            <person name="Ma L.-J."/>
            <person name="Dead R."/>
            <person name="Young S.K."/>
            <person name="Zeng Q."/>
            <person name="Gargeya S."/>
            <person name="Fitzgerald M."/>
            <person name="Haas B."/>
            <person name="Abouelleil A."/>
            <person name="Alvarado L."/>
            <person name="Arachchi H.M."/>
            <person name="Berlin A."/>
            <person name="Brown A."/>
            <person name="Chapman S.B."/>
            <person name="Chen Z."/>
            <person name="Dunbar C."/>
            <person name="Freedman E."/>
            <person name="Gearin G."/>
            <person name="Gellesch M."/>
            <person name="Goldberg J."/>
            <person name="Griggs A."/>
            <person name="Gujja S."/>
            <person name="Heiman D."/>
            <person name="Howarth C."/>
            <person name="Larson L."/>
            <person name="Lui A."/>
            <person name="MacDonald P.J.P."/>
            <person name="Mehta T."/>
            <person name="Montmayeur A."/>
            <person name="Murphy C."/>
            <person name="Neiman D."/>
            <person name="Pearson M."/>
            <person name="Priest M."/>
            <person name="Roberts A."/>
            <person name="Saif S."/>
            <person name="Shea T."/>
            <person name="Shenoy N."/>
            <person name="Sisk P."/>
            <person name="Stolte C."/>
            <person name="Sykes S."/>
            <person name="Yandava C."/>
            <person name="Wortman J."/>
            <person name="Nusbaum C."/>
            <person name="Birren B."/>
        </authorList>
    </citation>
    <scope>NUCLEOTIDE SEQUENCE</scope>
    <source>
        <strain evidence="4">R3-111a-1</strain>
    </source>
</reference>
<protein>
    <submittedName>
        <fullName evidence="4 5">Uncharacterized protein</fullName>
    </submittedName>
</protein>
<dbReference type="STRING" id="644352.J3NK44"/>